<feature type="domain" description="N-acetyltransferase" evidence="3">
    <location>
        <begin position="4"/>
        <end position="174"/>
    </location>
</feature>
<proteinExistence type="predicted"/>
<dbReference type="Pfam" id="PF00583">
    <property type="entry name" value="Acetyltransf_1"/>
    <property type="match status" value="1"/>
</dbReference>
<evidence type="ECO:0000256" key="2">
    <source>
        <dbReference type="ARBA" id="ARBA00023315"/>
    </source>
</evidence>
<keyword evidence="5" id="KW-1185">Reference proteome</keyword>
<reference evidence="4 5" key="1">
    <citation type="submission" date="2015-02" db="EMBL/GenBank/DDBJ databases">
        <title>Draft genome sequences of ten Microbacterium spp. with emphasis on heavy metal contaminated environments.</title>
        <authorList>
            <person name="Corretto E."/>
        </authorList>
    </citation>
    <scope>NUCLEOTIDE SEQUENCE [LARGE SCALE GENOMIC DNA]</scope>
    <source>
        <strain evidence="4 5">DSM 12510</strain>
    </source>
</reference>
<dbReference type="PANTHER" id="PTHR43877">
    <property type="entry name" value="AMINOALKYLPHOSPHONATE N-ACETYLTRANSFERASE-RELATED-RELATED"/>
    <property type="match status" value="1"/>
</dbReference>
<evidence type="ECO:0000259" key="3">
    <source>
        <dbReference type="PROSITE" id="PS51186"/>
    </source>
</evidence>
<organism evidence="4 5">
    <name type="scientific">Microbacterium terrae</name>
    <dbReference type="NCBI Taxonomy" id="69369"/>
    <lineage>
        <taxon>Bacteria</taxon>
        <taxon>Bacillati</taxon>
        <taxon>Actinomycetota</taxon>
        <taxon>Actinomycetes</taxon>
        <taxon>Micrococcales</taxon>
        <taxon>Microbacteriaceae</taxon>
        <taxon>Microbacterium</taxon>
    </lineage>
</organism>
<dbReference type="AlphaFoldDB" id="A0A0M2GVY8"/>
<dbReference type="GO" id="GO:0035447">
    <property type="term" value="F:mycothiol synthase activity"/>
    <property type="evidence" value="ECO:0007669"/>
    <property type="project" value="UniProtKB-EC"/>
</dbReference>
<dbReference type="Gene3D" id="3.40.630.30">
    <property type="match status" value="1"/>
</dbReference>
<dbReference type="InterPro" id="IPR050832">
    <property type="entry name" value="Bact_Acetyltransf"/>
</dbReference>
<keyword evidence="1 4" id="KW-0808">Transferase</keyword>
<name>A0A0M2GVY8_9MICO</name>
<dbReference type="STRING" id="92835.RS81_03445"/>
<sequence>MTTVTVRMAEQRDARTIARIRVDAWRAAYARLISSAVLDQLDAEAEGDRRVANWDRGHADPRRVDVIAEVDGVAAGWAACGASDDQSSPGGGKLFALYVSPAHWSTGVGHALMCDVEARLRRAGHARAHLWVLAGNTRAADFYERHGWHEDGGVMTDDRVIGGHTAFTLHERRRVRDLRLPPSP</sequence>
<gene>
    <name evidence="4" type="primary">mshD_6</name>
    <name evidence="4" type="ORF">RS81_03445</name>
</gene>
<keyword evidence="2 4" id="KW-0012">Acyltransferase</keyword>
<dbReference type="SUPFAM" id="SSF55729">
    <property type="entry name" value="Acyl-CoA N-acyltransferases (Nat)"/>
    <property type="match status" value="1"/>
</dbReference>
<evidence type="ECO:0000256" key="1">
    <source>
        <dbReference type="ARBA" id="ARBA00022679"/>
    </source>
</evidence>
<protein>
    <submittedName>
        <fullName evidence="4">Mycothiol acetyltransferase</fullName>
        <ecNumber evidence="4">2.3.1.189</ecNumber>
    </submittedName>
</protein>
<dbReference type="PROSITE" id="PS51186">
    <property type="entry name" value="GNAT"/>
    <property type="match status" value="1"/>
</dbReference>
<dbReference type="InterPro" id="IPR000182">
    <property type="entry name" value="GNAT_dom"/>
</dbReference>
<evidence type="ECO:0000313" key="5">
    <source>
        <dbReference type="Proteomes" id="UP000033956"/>
    </source>
</evidence>
<dbReference type="PANTHER" id="PTHR43877:SF1">
    <property type="entry name" value="ACETYLTRANSFERASE"/>
    <property type="match status" value="1"/>
</dbReference>
<dbReference type="Proteomes" id="UP000033956">
    <property type="component" value="Unassembled WGS sequence"/>
</dbReference>
<comment type="caution">
    <text evidence="4">The sequence shown here is derived from an EMBL/GenBank/DDBJ whole genome shotgun (WGS) entry which is preliminary data.</text>
</comment>
<dbReference type="InterPro" id="IPR016181">
    <property type="entry name" value="Acyl_CoA_acyltransferase"/>
</dbReference>
<dbReference type="OrthoDB" id="5243635at2"/>
<evidence type="ECO:0000313" key="4">
    <source>
        <dbReference type="EMBL" id="KJL37687.1"/>
    </source>
</evidence>
<dbReference type="CDD" id="cd04301">
    <property type="entry name" value="NAT_SF"/>
    <property type="match status" value="1"/>
</dbReference>
<dbReference type="EC" id="2.3.1.189" evidence="4"/>
<dbReference type="EMBL" id="JYIZ01000057">
    <property type="protein sequence ID" value="KJL37687.1"/>
    <property type="molecule type" value="Genomic_DNA"/>
</dbReference>
<dbReference type="RefSeq" id="WP_052682642.1">
    <property type="nucleotide sequence ID" value="NZ_BAAAUP010000002.1"/>
</dbReference>
<accession>A0A0M2GVY8</accession>